<proteinExistence type="predicted"/>
<keyword evidence="1" id="KW-0378">Hydrolase</keyword>
<comment type="caution">
    <text evidence="3">The sequence shown here is derived from an EMBL/GenBank/DDBJ whole genome shotgun (WGS) entry which is preliminary data.</text>
</comment>
<keyword evidence="4" id="KW-1185">Reference proteome</keyword>
<dbReference type="InterPro" id="IPR016035">
    <property type="entry name" value="Acyl_Trfase/lysoPLipase"/>
</dbReference>
<evidence type="ECO:0000313" key="4">
    <source>
        <dbReference type="Proteomes" id="UP001324427"/>
    </source>
</evidence>
<gene>
    <name evidence="3" type="ORF">LTR36_007855</name>
</gene>
<evidence type="ECO:0000256" key="2">
    <source>
        <dbReference type="ARBA" id="ARBA00022963"/>
    </source>
</evidence>
<protein>
    <submittedName>
        <fullName evidence="3">Uncharacterized protein</fullName>
    </submittedName>
</protein>
<dbReference type="GO" id="GO:0016042">
    <property type="term" value="P:lipid catabolic process"/>
    <property type="evidence" value="ECO:0007669"/>
    <property type="project" value="UniProtKB-KW"/>
</dbReference>
<keyword evidence="2" id="KW-0442">Lipid degradation</keyword>
<dbReference type="PANTHER" id="PTHR24185">
    <property type="entry name" value="CALCIUM-INDEPENDENT PHOSPHOLIPASE A2-GAMMA"/>
    <property type="match status" value="1"/>
</dbReference>
<evidence type="ECO:0000256" key="1">
    <source>
        <dbReference type="ARBA" id="ARBA00022801"/>
    </source>
</evidence>
<dbReference type="AlphaFoldDB" id="A0AAV9J9P9"/>
<keyword evidence="2" id="KW-0443">Lipid metabolism</keyword>
<dbReference type="GO" id="GO:0019369">
    <property type="term" value="P:arachidonate metabolic process"/>
    <property type="evidence" value="ECO:0007669"/>
    <property type="project" value="TreeGrafter"/>
</dbReference>
<organism evidence="3 4">
    <name type="scientific">Oleoguttula mirabilis</name>
    <dbReference type="NCBI Taxonomy" id="1507867"/>
    <lineage>
        <taxon>Eukaryota</taxon>
        <taxon>Fungi</taxon>
        <taxon>Dikarya</taxon>
        <taxon>Ascomycota</taxon>
        <taxon>Pezizomycotina</taxon>
        <taxon>Dothideomycetes</taxon>
        <taxon>Dothideomycetidae</taxon>
        <taxon>Mycosphaerellales</taxon>
        <taxon>Teratosphaeriaceae</taxon>
        <taxon>Oleoguttula</taxon>
    </lineage>
</organism>
<dbReference type="SUPFAM" id="SSF52151">
    <property type="entry name" value="FabD/lysophospholipase-like"/>
    <property type="match status" value="1"/>
</dbReference>
<reference evidence="3 4" key="1">
    <citation type="submission" date="2021-11" db="EMBL/GenBank/DDBJ databases">
        <title>Black yeast isolated from Biological Soil Crust.</title>
        <authorList>
            <person name="Kurbessoian T."/>
        </authorList>
    </citation>
    <scope>NUCLEOTIDE SEQUENCE [LARGE SCALE GENOMIC DNA]</scope>
    <source>
        <strain evidence="3 4">CCFEE 5522</strain>
    </source>
</reference>
<dbReference type="EMBL" id="JAVFHQ010000051">
    <property type="protein sequence ID" value="KAK4541558.1"/>
    <property type="molecule type" value="Genomic_DNA"/>
</dbReference>
<name>A0AAV9J9P9_9PEZI</name>
<dbReference type="GO" id="GO:0047499">
    <property type="term" value="F:calcium-independent phospholipase A2 activity"/>
    <property type="evidence" value="ECO:0007669"/>
    <property type="project" value="TreeGrafter"/>
</dbReference>
<dbReference type="PANTHER" id="PTHR24185:SF1">
    <property type="entry name" value="CALCIUM-INDEPENDENT PHOSPHOLIPASE A2-GAMMA"/>
    <property type="match status" value="1"/>
</dbReference>
<dbReference type="Gene3D" id="3.40.1090.10">
    <property type="entry name" value="Cytosolic phospholipase A2 catalytic domain"/>
    <property type="match status" value="1"/>
</dbReference>
<sequence>MPLLDLAASISRGSKYKTKAFHEALREAFAEKNYLFGGRTRTKSTAQTKVAVTSSSSTGEKAIVLANYRRKEDSRPEYDFERPHEPELEMRVSEAAAATSAAPTYFKPFIPVDPSHIPRWSPAQQQPSPPRQP</sequence>
<dbReference type="GO" id="GO:0016020">
    <property type="term" value="C:membrane"/>
    <property type="evidence" value="ECO:0007669"/>
    <property type="project" value="TreeGrafter"/>
</dbReference>
<evidence type="ECO:0000313" key="3">
    <source>
        <dbReference type="EMBL" id="KAK4541558.1"/>
    </source>
</evidence>
<accession>A0AAV9J9P9</accession>
<dbReference type="Proteomes" id="UP001324427">
    <property type="component" value="Unassembled WGS sequence"/>
</dbReference>